<evidence type="ECO:0000256" key="1">
    <source>
        <dbReference type="SAM" id="MobiDB-lite"/>
    </source>
</evidence>
<feature type="compositionally biased region" description="Low complexity" evidence="1">
    <location>
        <begin position="346"/>
        <end position="355"/>
    </location>
</feature>
<feature type="compositionally biased region" description="Polar residues" evidence="1">
    <location>
        <begin position="127"/>
        <end position="138"/>
    </location>
</feature>
<comment type="caution">
    <text evidence="3">The sequence shown here is derived from an EMBL/GenBank/DDBJ whole genome shotgun (WGS) entry which is preliminary data.</text>
</comment>
<feature type="compositionally biased region" description="Polar residues" evidence="1">
    <location>
        <begin position="540"/>
        <end position="549"/>
    </location>
</feature>
<proteinExistence type="predicted"/>
<feature type="compositionally biased region" description="Low complexity" evidence="1">
    <location>
        <begin position="574"/>
        <end position="591"/>
    </location>
</feature>
<evidence type="ECO:0000256" key="2">
    <source>
        <dbReference type="SAM" id="SignalP"/>
    </source>
</evidence>
<gene>
    <name evidence="3" type="ORF">AM587_10012386</name>
</gene>
<name>A0A0W8C112_PHYNI</name>
<dbReference type="AlphaFoldDB" id="A0A0W8C112"/>
<accession>A0A0W8C112</accession>
<feature type="compositionally biased region" description="Low complexity" evidence="1">
    <location>
        <begin position="515"/>
        <end position="526"/>
    </location>
</feature>
<feature type="compositionally biased region" description="Low complexity" evidence="1">
    <location>
        <begin position="279"/>
        <end position="288"/>
    </location>
</feature>
<feature type="signal peptide" evidence="2">
    <location>
        <begin position="1"/>
        <end position="23"/>
    </location>
</feature>
<reference evidence="3 4" key="1">
    <citation type="submission" date="2015-11" db="EMBL/GenBank/DDBJ databases">
        <title>Genomes and virulence difference between two physiological races of Phytophthora nicotianae.</title>
        <authorList>
            <person name="Liu H."/>
            <person name="Ma X."/>
            <person name="Yu H."/>
            <person name="Fang D."/>
            <person name="Li Y."/>
            <person name="Wang X."/>
            <person name="Wang W."/>
            <person name="Dong Y."/>
            <person name="Xiao B."/>
        </authorList>
    </citation>
    <scope>NUCLEOTIDE SEQUENCE [LARGE SCALE GENOMIC DNA]</scope>
    <source>
        <strain evidence="4">race 0</strain>
    </source>
</reference>
<feature type="compositionally biased region" description="Gly residues" evidence="1">
    <location>
        <begin position="328"/>
        <end position="345"/>
    </location>
</feature>
<keyword evidence="2" id="KW-0732">Signal</keyword>
<protein>
    <submittedName>
        <fullName evidence="3">Uncharacterized protein</fullName>
    </submittedName>
</protein>
<feature type="compositionally biased region" description="Gly residues" evidence="1">
    <location>
        <begin position="527"/>
        <end position="537"/>
    </location>
</feature>
<dbReference type="Proteomes" id="UP000052943">
    <property type="component" value="Unassembled WGS sequence"/>
</dbReference>
<feature type="chain" id="PRO_5006939991" evidence="2">
    <location>
        <begin position="24"/>
        <end position="619"/>
    </location>
</feature>
<feature type="region of interest" description="Disordered" evidence="1">
    <location>
        <begin position="120"/>
        <end position="160"/>
    </location>
</feature>
<feature type="compositionally biased region" description="Gly residues" evidence="1">
    <location>
        <begin position="462"/>
        <end position="479"/>
    </location>
</feature>
<sequence length="619" mass="59807">MIYSTAIFRTVIALSTVAATTQATVVGPHPSTQGSKRGKSTARYIDTAADLYEASVLNVASPNSYVKAAVNTKTGVNLRTITSPDATGGTFSYASPTNSAGAVTLIKQSDATNTYVVQSPRTDKGVKSTSSYGTNVGGHTNVKKGGPYSGHSKKRGEQGGYSTNVGVGIGTILDVLNGYGATGQQSGYSQNDRVVHDTYGNNGATGGERSSYGNSDHGVKKGGRGKQDSKKIGTGAYMPMPPSMERNPNVPASATLNPTSGYGGNNGNNKGGNGGNGSNGSPKNSNSGSVGGSQAVTEAPVPSSTGSGYGYGSGSTTQGQSSKSGSGSNKGGNGSNKGGNGGNGSNGSPKNSNSGSVGGSQAVTEAPVPSSTGSGYGYGSGSTTQGQSSKSGSGSNKGGNGSNKGGNGGNGSNGSPKNSNSGSVGGSQAVTEAPVPSSTGSGYGYGSGSTTQGQSSKSGSGSNKGGNGSNKGGNGGNGSNGSPKNSNWGSVGGSQAVTEAPVPSSTGSGYGYGSGSTTQGQSSKSGSGSGSKGGSNTGGLQTTPVSSVPASYGSGSNGGKPNDSGNGNVGQGVTTAAPTTAPTPTTSAPSPTVKPCNKNKSKQNGAKQNSSSYKQSVRN</sequence>
<dbReference type="EMBL" id="LNFO01005504">
    <property type="protein sequence ID" value="KUF77775.1"/>
    <property type="molecule type" value="Genomic_DNA"/>
</dbReference>
<feature type="compositionally biased region" description="Low complexity" evidence="1">
    <location>
        <begin position="448"/>
        <end position="461"/>
    </location>
</feature>
<feature type="compositionally biased region" description="Low complexity" evidence="1">
    <location>
        <begin position="314"/>
        <end position="327"/>
    </location>
</feature>
<dbReference type="OrthoDB" id="129958at2759"/>
<feature type="compositionally biased region" description="Low complexity" evidence="1">
    <location>
        <begin position="413"/>
        <end position="422"/>
    </location>
</feature>
<feature type="compositionally biased region" description="Polar residues" evidence="1">
    <location>
        <begin position="250"/>
        <end position="259"/>
    </location>
</feature>
<feature type="compositionally biased region" description="Low complexity" evidence="1">
    <location>
        <begin position="480"/>
        <end position="489"/>
    </location>
</feature>
<feature type="compositionally biased region" description="Gly residues" evidence="1">
    <location>
        <begin position="395"/>
        <end position="412"/>
    </location>
</feature>
<evidence type="ECO:0000313" key="3">
    <source>
        <dbReference type="EMBL" id="KUF77775.1"/>
    </source>
</evidence>
<evidence type="ECO:0000313" key="4">
    <source>
        <dbReference type="Proteomes" id="UP000052943"/>
    </source>
</evidence>
<feature type="compositionally biased region" description="Polar residues" evidence="1">
    <location>
        <begin position="602"/>
        <end position="619"/>
    </location>
</feature>
<feature type="compositionally biased region" description="Low complexity" evidence="1">
    <location>
        <begin position="381"/>
        <end position="394"/>
    </location>
</feature>
<feature type="region of interest" description="Disordered" evidence="1">
    <location>
        <begin position="184"/>
        <end position="619"/>
    </location>
</feature>
<organism evidence="3 4">
    <name type="scientific">Phytophthora nicotianae</name>
    <name type="common">Potato buckeye rot agent</name>
    <name type="synonym">Phytophthora parasitica</name>
    <dbReference type="NCBI Taxonomy" id="4792"/>
    <lineage>
        <taxon>Eukaryota</taxon>
        <taxon>Sar</taxon>
        <taxon>Stramenopiles</taxon>
        <taxon>Oomycota</taxon>
        <taxon>Peronosporomycetes</taxon>
        <taxon>Peronosporales</taxon>
        <taxon>Peronosporaceae</taxon>
        <taxon>Phytophthora</taxon>
    </lineage>
</organism>
<feature type="compositionally biased region" description="Gly residues" evidence="1">
    <location>
        <begin position="261"/>
        <end position="278"/>
    </location>
</feature>